<keyword evidence="1" id="KW-0539">Nucleus</keyword>
<evidence type="ECO:0000256" key="1">
    <source>
        <dbReference type="ARBA" id="ARBA00023242"/>
    </source>
</evidence>
<dbReference type="Proteomes" id="UP000077002">
    <property type="component" value="Unassembled WGS sequence"/>
</dbReference>
<protein>
    <recommendedName>
        <fullName evidence="3">Xylanolytic transcriptional activator regulatory domain-containing protein</fullName>
    </recommendedName>
</protein>
<dbReference type="SMART" id="SM00906">
    <property type="entry name" value="Fungal_trans"/>
    <property type="match status" value="1"/>
</dbReference>
<dbReference type="AlphaFoldDB" id="A0A177EVG0"/>
<dbReference type="EMBL" id="LVKK01000102">
    <property type="protein sequence ID" value="OAG36017.1"/>
    <property type="molecule type" value="Genomic_DNA"/>
</dbReference>
<dbReference type="InterPro" id="IPR007219">
    <property type="entry name" value="XnlR_reg_dom"/>
</dbReference>
<dbReference type="GO" id="GO:0003677">
    <property type="term" value="F:DNA binding"/>
    <property type="evidence" value="ECO:0007669"/>
    <property type="project" value="InterPro"/>
</dbReference>
<dbReference type="PANTHER" id="PTHR47425">
    <property type="entry name" value="FARB-RELATED"/>
    <property type="match status" value="1"/>
</dbReference>
<reference evidence="4 5" key="1">
    <citation type="submission" date="2016-03" db="EMBL/GenBank/DDBJ databases">
        <title>Draft genome sequence of the Fonsecaea monophora CBS 269.37.</title>
        <authorList>
            <person name="Bombassaro A."/>
            <person name="Vinicius W.A."/>
            <person name="De Hoog S."/>
            <person name="Sun J."/>
            <person name="Souza E.M."/>
            <person name="Raittz R.T."/>
            <person name="Costa F."/>
            <person name="Leao A.C."/>
            <person name="Tadra-Sfeir M.Z."/>
            <person name="Baura V."/>
            <person name="Balsanelli E."/>
            <person name="Pedrosa F.O."/>
            <person name="Moreno L.F."/>
            <person name="Steffens M.B."/>
            <person name="Xi L."/>
            <person name="Bocca A.L."/>
            <person name="Felipe M.S."/>
            <person name="Teixeira M."/>
            <person name="Telles Filho F.Q."/>
            <person name="Azevedo C.M."/>
            <person name="Gomes R."/>
            <person name="Vicente V.A."/>
        </authorList>
    </citation>
    <scope>NUCLEOTIDE SEQUENCE [LARGE SCALE GENOMIC DNA]</scope>
    <source>
        <strain evidence="4 5">CBS 269.37</strain>
    </source>
</reference>
<evidence type="ECO:0000259" key="3">
    <source>
        <dbReference type="SMART" id="SM00906"/>
    </source>
</evidence>
<gene>
    <name evidence="4" type="ORF">AYO21_09810</name>
</gene>
<evidence type="ECO:0000256" key="2">
    <source>
        <dbReference type="SAM" id="MobiDB-lite"/>
    </source>
</evidence>
<feature type="compositionally biased region" description="Polar residues" evidence="2">
    <location>
        <begin position="93"/>
        <end position="103"/>
    </location>
</feature>
<dbReference type="GO" id="GO:0006351">
    <property type="term" value="P:DNA-templated transcription"/>
    <property type="evidence" value="ECO:0007669"/>
    <property type="project" value="InterPro"/>
</dbReference>
<dbReference type="Pfam" id="PF04082">
    <property type="entry name" value="Fungal_trans"/>
    <property type="match status" value="1"/>
</dbReference>
<evidence type="ECO:0000313" key="4">
    <source>
        <dbReference type="EMBL" id="OAG36017.1"/>
    </source>
</evidence>
<accession>A0A177EVG0</accession>
<evidence type="ECO:0000313" key="5">
    <source>
        <dbReference type="Proteomes" id="UP000077002"/>
    </source>
</evidence>
<dbReference type="RefSeq" id="XP_022507969.1">
    <property type="nucleotide sequence ID" value="XM_022659739.1"/>
</dbReference>
<organism evidence="4 5">
    <name type="scientific">Fonsecaea monophora</name>
    <dbReference type="NCBI Taxonomy" id="254056"/>
    <lineage>
        <taxon>Eukaryota</taxon>
        <taxon>Fungi</taxon>
        <taxon>Dikarya</taxon>
        <taxon>Ascomycota</taxon>
        <taxon>Pezizomycotina</taxon>
        <taxon>Eurotiomycetes</taxon>
        <taxon>Chaetothyriomycetidae</taxon>
        <taxon>Chaetothyriales</taxon>
        <taxon>Herpotrichiellaceae</taxon>
        <taxon>Fonsecaea</taxon>
    </lineage>
</organism>
<dbReference type="OrthoDB" id="4161332at2759"/>
<dbReference type="GeneID" id="34604939"/>
<feature type="domain" description="Xylanolytic transcriptional activator regulatory" evidence="3">
    <location>
        <begin position="293"/>
        <end position="367"/>
    </location>
</feature>
<proteinExistence type="predicted"/>
<dbReference type="GO" id="GO:0008270">
    <property type="term" value="F:zinc ion binding"/>
    <property type="evidence" value="ECO:0007669"/>
    <property type="project" value="InterPro"/>
</dbReference>
<feature type="region of interest" description="Disordered" evidence="2">
    <location>
        <begin position="660"/>
        <end position="691"/>
    </location>
</feature>
<dbReference type="CDD" id="cd12148">
    <property type="entry name" value="fungal_TF_MHR"/>
    <property type="match status" value="1"/>
</dbReference>
<keyword evidence="5" id="KW-1185">Reference proteome</keyword>
<name>A0A177EVG0_9EURO</name>
<feature type="region of interest" description="Disordered" evidence="2">
    <location>
        <begin position="74"/>
        <end position="104"/>
    </location>
</feature>
<comment type="caution">
    <text evidence="4">The sequence shown here is derived from an EMBL/GenBank/DDBJ whole genome shotgun (WGS) entry which is preliminary data.</text>
</comment>
<dbReference type="PANTHER" id="PTHR47425:SF2">
    <property type="entry name" value="FARB-RELATED"/>
    <property type="match status" value="1"/>
</dbReference>
<dbReference type="InterPro" id="IPR052761">
    <property type="entry name" value="Fungal_Detox/Toxin_TFs"/>
</dbReference>
<sequence length="777" mass="86336">MHDSKEVKKTFGGQALHDTDFSQVESTHEGEGYVAGELQQPSRTSMAPMLERSLPYHGIEGERWQLSQEHRLPDALSSTTDMPAASDIPLTAASGQSDNSQLGNFGVRYTVTSNPTRPAQPSGHTADAVHSFARLNSAEQVHATDYPFLDTDFKSRIPPEDLDYLDCIGCLKLPQRTYLDDLLRAYFLYTHPHLPLINEGDFWDTYLHDRTDTQSPSRMSLLVFQAMLLVACSFVSSSTIQALGFSSVRAARASYYRRVKALYDFDIERSSLARAQGALLMTFHVPLNQPQINTYWLSVAIHLAKVAGADHFSTYAGRDPARHNQLKRVWWCCIIRDRTMALGLRRPINILSASFEEIWPLLTDHDLKSEIGRSCVRGTSAKLRLLHSLSALCKLCVVLCPILQLLYPSDGVRCDKDRLELLKGIYIYTEELNEWHDGAASSMRVHDPRDKSFNVVILFTNLLTIYFQSAKAALCNYRIMLTVTEPAEYNFERLQIKNELQVALRGIAQSLRAIIDADMITFSPISMVAFLALPSICYNLDLSNNATTQKAASTSGANIYQDFLRVLQLRYEGTDRALGNMSKLVNHMNLEDATSPMTVKSTSENHLAERSELDRPMEMADHAKRGAGIEIVISDPQKYLHMSNTLDFFLSRGRFPSNHDNSSNLVVSPADSDASPIPDRMNDSAAGDSSDAALRSLQTTGMADCVLATSSSGLNGSVASRGAGSGNVELSVMLTDEPFASDAIHPCDFSFEDFMTDGPNSGIERLQNMLYAYPDWS</sequence>